<dbReference type="PANTHER" id="PTHR43350:SF21">
    <property type="entry name" value="S-NITROSOMYCOTHIOL REDUCTASE MSCR"/>
    <property type="match status" value="1"/>
</dbReference>
<protein>
    <submittedName>
        <fullName evidence="7">S-(Hydroxymethyl)glutathione dehydrogenase / alcohol dehydrogenase</fullName>
    </submittedName>
</protein>
<dbReference type="InterPro" id="IPR036291">
    <property type="entry name" value="NAD(P)-bd_dom_sf"/>
</dbReference>
<dbReference type="Proteomes" id="UP000198221">
    <property type="component" value="Chromosome I"/>
</dbReference>
<dbReference type="Gene3D" id="3.40.50.720">
    <property type="entry name" value="NAD(P)-binding Rossmann-like Domain"/>
    <property type="match status" value="1"/>
</dbReference>
<dbReference type="InterPro" id="IPR013149">
    <property type="entry name" value="ADH-like_C"/>
</dbReference>
<dbReference type="OrthoDB" id="334894at2"/>
<dbReference type="InterPro" id="IPR020843">
    <property type="entry name" value="ER"/>
</dbReference>
<accession>A0A1C5JZY1</accession>
<organism evidence="7 8">
    <name type="scientific">Micromonospora inositola</name>
    <dbReference type="NCBI Taxonomy" id="47865"/>
    <lineage>
        <taxon>Bacteria</taxon>
        <taxon>Bacillati</taxon>
        <taxon>Actinomycetota</taxon>
        <taxon>Actinomycetes</taxon>
        <taxon>Micromonosporales</taxon>
        <taxon>Micromonosporaceae</taxon>
        <taxon>Micromonospora</taxon>
    </lineage>
</organism>
<dbReference type="GO" id="GO:0016491">
    <property type="term" value="F:oxidoreductase activity"/>
    <property type="evidence" value="ECO:0007669"/>
    <property type="project" value="UniProtKB-KW"/>
</dbReference>
<feature type="domain" description="Enoyl reductase (ER)" evidence="6">
    <location>
        <begin position="10"/>
        <end position="354"/>
    </location>
</feature>
<evidence type="ECO:0000313" key="7">
    <source>
        <dbReference type="EMBL" id="SCG75829.1"/>
    </source>
</evidence>
<dbReference type="RefSeq" id="WP_089015140.1">
    <property type="nucleotide sequence ID" value="NZ_LT607754.1"/>
</dbReference>
<dbReference type="InterPro" id="IPR011032">
    <property type="entry name" value="GroES-like_sf"/>
</dbReference>
<keyword evidence="5" id="KW-0560">Oxidoreductase</keyword>
<evidence type="ECO:0000259" key="6">
    <source>
        <dbReference type="SMART" id="SM00829"/>
    </source>
</evidence>
<dbReference type="FunFam" id="3.40.50.720:FF:000003">
    <property type="entry name" value="S-(hydroxymethyl)glutathione dehydrogenase"/>
    <property type="match status" value="1"/>
</dbReference>
<dbReference type="GO" id="GO:0046872">
    <property type="term" value="F:metal ion binding"/>
    <property type="evidence" value="ECO:0007669"/>
    <property type="project" value="UniProtKB-KW"/>
</dbReference>
<reference evidence="8" key="1">
    <citation type="submission" date="2016-06" db="EMBL/GenBank/DDBJ databases">
        <authorList>
            <person name="Varghese N."/>
            <person name="Submissions Spin"/>
        </authorList>
    </citation>
    <scope>NUCLEOTIDE SEQUENCE [LARGE SCALE GENOMIC DNA]</scope>
    <source>
        <strain evidence="8">DSM 43819</strain>
    </source>
</reference>
<dbReference type="AlphaFoldDB" id="A0A1C5JZY1"/>
<sequence length="358" mass="36626">MRALVARGPGAPLRVEEVRLPAPGPGELRVRIRAAGICHSDLSMVNGTLAPAYPLVLGHEAAGVVAEAGPGTRLPVGTPVVLNWAPACRDCWFCRHGEPWLCAANTAPAVARGETADGDPLHVTLGLGALAEEVVVPEHAAVAVPAGLPPEQAALLGCAVLTGTGAVRNTARVAAGESVAVIGLGGVGLAVLTAARAAGATPILAVDVAEAKRELALAAGATDFLHSDDQLSKQVRARTDGRGVDHAFECVGRSATIRAAWRITRRGGAVTVVGMGAKDDLVSLAALDIFHSARTLRSSVYGSSDPDREVPELARSLGDGTLDLRPLVSGTVGLDDAPAAFDRLARGEGARWVVTFPD</sequence>
<dbReference type="Pfam" id="PF08240">
    <property type="entry name" value="ADH_N"/>
    <property type="match status" value="1"/>
</dbReference>
<comment type="similarity">
    <text evidence="2">Belongs to the zinc-containing alcohol dehydrogenase family.</text>
</comment>
<evidence type="ECO:0000256" key="2">
    <source>
        <dbReference type="ARBA" id="ARBA00008072"/>
    </source>
</evidence>
<dbReference type="SUPFAM" id="SSF50129">
    <property type="entry name" value="GroES-like"/>
    <property type="match status" value="1"/>
</dbReference>
<name>A0A1C5JZY1_9ACTN</name>
<evidence type="ECO:0000256" key="1">
    <source>
        <dbReference type="ARBA" id="ARBA00001947"/>
    </source>
</evidence>
<dbReference type="Pfam" id="PF00107">
    <property type="entry name" value="ADH_zinc_N"/>
    <property type="match status" value="1"/>
</dbReference>
<keyword evidence="8" id="KW-1185">Reference proteome</keyword>
<comment type="cofactor">
    <cofactor evidence="1">
        <name>Zn(2+)</name>
        <dbReference type="ChEBI" id="CHEBI:29105"/>
    </cofactor>
</comment>
<dbReference type="SMART" id="SM00829">
    <property type="entry name" value="PKS_ER"/>
    <property type="match status" value="1"/>
</dbReference>
<dbReference type="Gene3D" id="3.90.180.10">
    <property type="entry name" value="Medium-chain alcohol dehydrogenases, catalytic domain"/>
    <property type="match status" value="1"/>
</dbReference>
<keyword evidence="3" id="KW-0479">Metal-binding</keyword>
<evidence type="ECO:0000256" key="3">
    <source>
        <dbReference type="ARBA" id="ARBA00022723"/>
    </source>
</evidence>
<dbReference type="PANTHER" id="PTHR43350">
    <property type="entry name" value="NAD-DEPENDENT ALCOHOL DEHYDROGENASE"/>
    <property type="match status" value="1"/>
</dbReference>
<dbReference type="EMBL" id="LT607754">
    <property type="protein sequence ID" value="SCG75829.1"/>
    <property type="molecule type" value="Genomic_DNA"/>
</dbReference>
<dbReference type="SUPFAM" id="SSF51735">
    <property type="entry name" value="NAD(P)-binding Rossmann-fold domains"/>
    <property type="match status" value="1"/>
</dbReference>
<evidence type="ECO:0000313" key="8">
    <source>
        <dbReference type="Proteomes" id="UP000198221"/>
    </source>
</evidence>
<proteinExistence type="inferred from homology"/>
<gene>
    <name evidence="7" type="ORF">GA0070613_5859</name>
</gene>
<keyword evidence="4" id="KW-0862">Zinc</keyword>
<dbReference type="InterPro" id="IPR013154">
    <property type="entry name" value="ADH-like_N"/>
</dbReference>
<evidence type="ECO:0000256" key="4">
    <source>
        <dbReference type="ARBA" id="ARBA00022833"/>
    </source>
</evidence>
<evidence type="ECO:0000256" key="5">
    <source>
        <dbReference type="ARBA" id="ARBA00023002"/>
    </source>
</evidence>